<proteinExistence type="predicted"/>
<sequence>MDAPAGPVTRLLSDHADAPDLVDRLVPLVYDELREAARRQLRRVGPQTIHTTELVHEAYAKLVSSARVPASSRAHFFGAASRAMRQVLVDRARARTAAKRSGGQRVTVDFDRADLGADPAEEILAVHEALERLAEFDARSARVVECRFFGGLTEPETAEALGISERTVTRDWADARAWLRAALQAEA</sequence>
<dbReference type="NCBIfam" id="TIGR02999">
    <property type="entry name" value="Sig-70_X6"/>
    <property type="match status" value="1"/>
</dbReference>
<dbReference type="RefSeq" id="WP_095511159.1">
    <property type="nucleotide sequence ID" value="NZ_MQWD01000001.1"/>
</dbReference>
<evidence type="ECO:0000259" key="4">
    <source>
        <dbReference type="Pfam" id="PF07638"/>
    </source>
</evidence>
<dbReference type="InterPro" id="IPR039425">
    <property type="entry name" value="RNA_pol_sigma-70-like"/>
</dbReference>
<evidence type="ECO:0000256" key="3">
    <source>
        <dbReference type="ARBA" id="ARBA00023163"/>
    </source>
</evidence>
<dbReference type="InterPro" id="IPR014284">
    <property type="entry name" value="RNA_pol_sigma-70_dom"/>
</dbReference>
<dbReference type="GO" id="GO:0016987">
    <property type="term" value="F:sigma factor activity"/>
    <property type="evidence" value="ECO:0007669"/>
    <property type="project" value="UniProtKB-KW"/>
</dbReference>
<dbReference type="Pfam" id="PF07638">
    <property type="entry name" value="Sigma70_ECF"/>
    <property type="match status" value="1"/>
</dbReference>
<dbReference type="PANTHER" id="PTHR43133:SF39">
    <property type="entry name" value="SIMILAR TO RNA POLYMERASE SIGMA-E FACTOR"/>
    <property type="match status" value="1"/>
</dbReference>
<dbReference type="InterPro" id="IPR053812">
    <property type="entry name" value="HTH_Sigma70_ECF-like"/>
</dbReference>
<comment type="caution">
    <text evidence="5">The sequence shown here is derived from an EMBL/GenBank/DDBJ whole genome shotgun (WGS) entry which is preliminary data.</text>
</comment>
<keyword evidence="1" id="KW-0805">Transcription regulation</keyword>
<keyword evidence="3" id="KW-0804">Transcription</keyword>
<feature type="domain" description="RNA polymerase sigma-70 ECF-like HTH" evidence="4">
    <location>
        <begin position="21"/>
        <end position="184"/>
    </location>
</feature>
<dbReference type="PANTHER" id="PTHR43133">
    <property type="entry name" value="RNA POLYMERASE ECF-TYPE SIGMA FACTO"/>
    <property type="match status" value="1"/>
</dbReference>
<evidence type="ECO:0000313" key="5">
    <source>
        <dbReference type="EMBL" id="PAP77491.1"/>
    </source>
</evidence>
<dbReference type="Gene3D" id="1.10.10.10">
    <property type="entry name" value="Winged helix-like DNA-binding domain superfamily/Winged helix DNA-binding domain"/>
    <property type="match status" value="1"/>
</dbReference>
<dbReference type="EMBL" id="MQWD01000001">
    <property type="protein sequence ID" value="PAP77491.1"/>
    <property type="molecule type" value="Genomic_DNA"/>
</dbReference>
<dbReference type="OrthoDB" id="128473at2"/>
<protein>
    <recommendedName>
        <fullName evidence="4">RNA polymerase sigma-70 ECF-like HTH domain-containing protein</fullName>
    </recommendedName>
</protein>
<keyword evidence="2" id="KW-0731">Sigma factor</keyword>
<dbReference type="AlphaFoldDB" id="A0A271J1T6"/>
<dbReference type="Proteomes" id="UP000216339">
    <property type="component" value="Unassembled WGS sequence"/>
</dbReference>
<accession>A0A271J1T6</accession>
<dbReference type="InterPro" id="IPR013324">
    <property type="entry name" value="RNA_pol_sigma_r3/r4-like"/>
</dbReference>
<dbReference type="GO" id="GO:0006352">
    <property type="term" value="P:DNA-templated transcription initiation"/>
    <property type="evidence" value="ECO:0007669"/>
    <property type="project" value="InterPro"/>
</dbReference>
<gene>
    <name evidence="5" type="ORF">BSZ37_14110</name>
</gene>
<dbReference type="InterPro" id="IPR036388">
    <property type="entry name" value="WH-like_DNA-bd_sf"/>
</dbReference>
<name>A0A271J1T6_9BACT</name>
<dbReference type="InterPro" id="IPR011517">
    <property type="entry name" value="RNA_pol_sigma70_ECF-like"/>
</dbReference>
<evidence type="ECO:0000256" key="2">
    <source>
        <dbReference type="ARBA" id="ARBA00023082"/>
    </source>
</evidence>
<evidence type="ECO:0000256" key="1">
    <source>
        <dbReference type="ARBA" id="ARBA00023015"/>
    </source>
</evidence>
<keyword evidence="6" id="KW-1185">Reference proteome</keyword>
<evidence type="ECO:0000313" key="6">
    <source>
        <dbReference type="Proteomes" id="UP000216339"/>
    </source>
</evidence>
<dbReference type="NCBIfam" id="TIGR02937">
    <property type="entry name" value="sigma70-ECF"/>
    <property type="match status" value="1"/>
</dbReference>
<dbReference type="SUPFAM" id="SSF88659">
    <property type="entry name" value="Sigma3 and sigma4 domains of RNA polymerase sigma factors"/>
    <property type="match status" value="1"/>
</dbReference>
<organism evidence="5 6">
    <name type="scientific">Rubrivirga marina</name>
    <dbReference type="NCBI Taxonomy" id="1196024"/>
    <lineage>
        <taxon>Bacteria</taxon>
        <taxon>Pseudomonadati</taxon>
        <taxon>Rhodothermota</taxon>
        <taxon>Rhodothermia</taxon>
        <taxon>Rhodothermales</taxon>
        <taxon>Rubricoccaceae</taxon>
        <taxon>Rubrivirga</taxon>
    </lineage>
</organism>
<reference evidence="5 6" key="1">
    <citation type="submission" date="2016-11" db="EMBL/GenBank/DDBJ databases">
        <title>Study of marine rhodopsin-containing bacteria.</title>
        <authorList>
            <person name="Yoshizawa S."/>
            <person name="Kumagai Y."/>
            <person name="Kogure K."/>
        </authorList>
    </citation>
    <scope>NUCLEOTIDE SEQUENCE [LARGE SCALE GENOMIC DNA]</scope>
    <source>
        <strain evidence="5 6">SAORIC-28</strain>
    </source>
</reference>